<accession>A0A815VNA2</accession>
<protein>
    <submittedName>
        <fullName evidence="1">Uncharacterized protein</fullName>
    </submittedName>
</protein>
<name>A0A815VNA2_9BILA</name>
<sequence>MKKVEERHDRKLAKLCFYNVKKAMKQSYRNSIIFSSLTTNSNNDNTKDNDLKPITNLSQRKLTIDEENAL</sequence>
<evidence type="ECO:0000313" key="2">
    <source>
        <dbReference type="Proteomes" id="UP000663864"/>
    </source>
</evidence>
<dbReference type="Proteomes" id="UP000663864">
    <property type="component" value="Unassembled WGS sequence"/>
</dbReference>
<evidence type="ECO:0000313" key="1">
    <source>
        <dbReference type="EMBL" id="CAF1537977.1"/>
    </source>
</evidence>
<comment type="caution">
    <text evidence="1">The sequence shown here is derived from an EMBL/GenBank/DDBJ whole genome shotgun (WGS) entry which is preliminary data.</text>
</comment>
<gene>
    <name evidence="1" type="ORF">ZHD862_LOCUS38974</name>
</gene>
<organism evidence="1 2">
    <name type="scientific">Rotaria sordida</name>
    <dbReference type="NCBI Taxonomy" id="392033"/>
    <lineage>
        <taxon>Eukaryota</taxon>
        <taxon>Metazoa</taxon>
        <taxon>Spiralia</taxon>
        <taxon>Gnathifera</taxon>
        <taxon>Rotifera</taxon>
        <taxon>Eurotatoria</taxon>
        <taxon>Bdelloidea</taxon>
        <taxon>Philodinida</taxon>
        <taxon>Philodinidae</taxon>
        <taxon>Rotaria</taxon>
    </lineage>
</organism>
<proteinExistence type="predicted"/>
<dbReference type="EMBL" id="CAJNOT010012463">
    <property type="protein sequence ID" value="CAF1537977.1"/>
    <property type="molecule type" value="Genomic_DNA"/>
</dbReference>
<feature type="non-terminal residue" evidence="1">
    <location>
        <position position="1"/>
    </location>
</feature>
<dbReference type="AlphaFoldDB" id="A0A815VNA2"/>
<reference evidence="1" key="1">
    <citation type="submission" date="2021-02" db="EMBL/GenBank/DDBJ databases">
        <authorList>
            <person name="Nowell W R."/>
        </authorList>
    </citation>
    <scope>NUCLEOTIDE SEQUENCE</scope>
</reference>
<feature type="non-terminal residue" evidence="1">
    <location>
        <position position="70"/>
    </location>
</feature>